<sequence length="304" mass="32731">MIASRTSSDHADARPCSESQPQAEGITNAPPSDPTTTQDPDVEAAGSMPAGSLAPAPIPAAAPAPALDIEHQLVDHDLQLWSSHQKAICVATLMLGALSPTLGASISLPALQSTQVQLNAFNATISLAVSLWHRSPFLALHIRAHRKEVDIHCGIDHLRGNLSHLRSFELGRSIRDHALHFSHRLQPHAQQEASTKSASAHNSESTPANSTIIPAFLASSPHTMPLLDNIITLLWCLAESSSESMLSQLDGFDTEVTSGKPTLTPGSHRPCRPKGQEQSEFNNFTYVGRLLHRISFVSLCRLCK</sequence>
<feature type="compositionally biased region" description="Polar residues" evidence="1">
    <location>
        <begin position="188"/>
        <end position="206"/>
    </location>
</feature>
<evidence type="ECO:0000313" key="2">
    <source>
        <dbReference type="EMBL" id="CAD6935456.1"/>
    </source>
</evidence>
<keyword evidence="3" id="KW-1185">Reference proteome</keyword>
<feature type="region of interest" description="Disordered" evidence="1">
    <location>
        <begin position="1"/>
        <end position="59"/>
    </location>
</feature>
<name>A0ABN7IX51_9BASI</name>
<comment type="caution">
    <text evidence="2">The sequence shown here is derived from an EMBL/GenBank/DDBJ whole genome shotgun (WGS) entry which is preliminary data.</text>
</comment>
<proteinExistence type="predicted"/>
<organism evidence="2 3">
    <name type="scientific">Tilletia caries</name>
    <name type="common">wheat bunt fungus</name>
    <dbReference type="NCBI Taxonomy" id="13290"/>
    <lineage>
        <taxon>Eukaryota</taxon>
        <taxon>Fungi</taxon>
        <taxon>Dikarya</taxon>
        <taxon>Basidiomycota</taxon>
        <taxon>Ustilaginomycotina</taxon>
        <taxon>Exobasidiomycetes</taxon>
        <taxon>Tilletiales</taxon>
        <taxon>Tilletiaceae</taxon>
        <taxon>Tilletia</taxon>
    </lineage>
</organism>
<reference evidence="2" key="1">
    <citation type="submission" date="2020-10" db="EMBL/GenBank/DDBJ databases">
        <authorList>
            <person name="Sedaghatjoo S."/>
        </authorList>
    </citation>
    <scope>NUCLEOTIDE SEQUENCE</scope>
    <source>
        <strain evidence="2">AZH3</strain>
    </source>
</reference>
<dbReference type="EMBL" id="CAJHJG010003783">
    <property type="protein sequence ID" value="CAD6935456.1"/>
    <property type="molecule type" value="Genomic_DNA"/>
</dbReference>
<protein>
    <submittedName>
        <fullName evidence="2">Uncharacterized protein</fullName>
    </submittedName>
</protein>
<evidence type="ECO:0000313" key="3">
    <source>
        <dbReference type="Proteomes" id="UP000836402"/>
    </source>
</evidence>
<feature type="region of interest" description="Disordered" evidence="1">
    <location>
        <begin position="186"/>
        <end position="206"/>
    </location>
</feature>
<dbReference type="Proteomes" id="UP000836402">
    <property type="component" value="Unassembled WGS sequence"/>
</dbReference>
<accession>A0ABN7IX51</accession>
<evidence type="ECO:0000256" key="1">
    <source>
        <dbReference type="SAM" id="MobiDB-lite"/>
    </source>
</evidence>
<gene>
    <name evidence="2" type="ORF">JKIAZH3_G7044</name>
</gene>